<gene>
    <name evidence="6" type="ORF">SAMN05421508_102452</name>
</gene>
<name>A0A286GAG0_9PROT</name>
<keyword evidence="2 3" id="KW-0186">Copper</keyword>
<feature type="binding site" evidence="3">
    <location>
        <position position="169"/>
    </location>
    <ligand>
        <name>Cu cation</name>
        <dbReference type="ChEBI" id="CHEBI:23378"/>
    </ligand>
</feature>
<organism evidence="6 7">
    <name type="scientific">Caenispirillum bisanense</name>
    <dbReference type="NCBI Taxonomy" id="414052"/>
    <lineage>
        <taxon>Bacteria</taxon>
        <taxon>Pseudomonadati</taxon>
        <taxon>Pseudomonadota</taxon>
        <taxon>Alphaproteobacteria</taxon>
        <taxon>Rhodospirillales</taxon>
        <taxon>Novispirillaceae</taxon>
        <taxon>Caenispirillum</taxon>
    </lineage>
</organism>
<dbReference type="GO" id="GO:0046872">
    <property type="term" value="F:metal ion binding"/>
    <property type="evidence" value="ECO:0007669"/>
    <property type="project" value="UniProtKB-KW"/>
</dbReference>
<dbReference type="InterPro" id="IPR013766">
    <property type="entry name" value="Thioredoxin_domain"/>
</dbReference>
<proteinExistence type="inferred from homology"/>
<dbReference type="AlphaFoldDB" id="A0A286GAG0"/>
<feature type="binding site" evidence="3">
    <location>
        <position position="84"/>
    </location>
    <ligand>
        <name>Cu cation</name>
        <dbReference type="ChEBI" id="CHEBI:23378"/>
    </ligand>
</feature>
<keyword evidence="4" id="KW-1015">Disulfide bond</keyword>
<dbReference type="OrthoDB" id="9790194at2"/>
<dbReference type="Gene3D" id="3.40.30.10">
    <property type="entry name" value="Glutaredoxin"/>
    <property type="match status" value="1"/>
</dbReference>
<evidence type="ECO:0000256" key="4">
    <source>
        <dbReference type="PIRSR" id="PIRSR603782-2"/>
    </source>
</evidence>
<evidence type="ECO:0000256" key="3">
    <source>
        <dbReference type="PIRSR" id="PIRSR603782-1"/>
    </source>
</evidence>
<accession>A0A286GAG0</accession>
<evidence type="ECO:0000313" key="6">
    <source>
        <dbReference type="EMBL" id="SOD92472.1"/>
    </source>
</evidence>
<reference evidence="6 7" key="1">
    <citation type="submission" date="2017-09" db="EMBL/GenBank/DDBJ databases">
        <authorList>
            <person name="Ehlers B."/>
            <person name="Leendertz F.H."/>
        </authorList>
    </citation>
    <scope>NUCLEOTIDE SEQUENCE [LARGE SCALE GENOMIC DNA]</scope>
    <source>
        <strain evidence="6 7">USBA 140</strain>
    </source>
</reference>
<evidence type="ECO:0000256" key="2">
    <source>
        <dbReference type="ARBA" id="ARBA00023008"/>
    </source>
</evidence>
<keyword evidence="7" id="KW-1185">Reference proteome</keyword>
<dbReference type="InterPro" id="IPR003782">
    <property type="entry name" value="SCO1/SenC"/>
</dbReference>
<evidence type="ECO:0000259" key="5">
    <source>
        <dbReference type="PROSITE" id="PS51352"/>
    </source>
</evidence>
<protein>
    <submittedName>
        <fullName evidence="6">Protein SCO1/2</fullName>
    </submittedName>
</protein>
<dbReference type="FunFam" id="3.40.30.10:FF:000013">
    <property type="entry name" value="Blast:Protein SCO1 homolog, mitochondrial"/>
    <property type="match status" value="1"/>
</dbReference>
<keyword evidence="3" id="KW-0479">Metal-binding</keyword>
<dbReference type="EMBL" id="OCNJ01000002">
    <property type="protein sequence ID" value="SOD92472.1"/>
    <property type="molecule type" value="Genomic_DNA"/>
</dbReference>
<dbReference type="PROSITE" id="PS51352">
    <property type="entry name" value="THIOREDOXIN_2"/>
    <property type="match status" value="1"/>
</dbReference>
<dbReference type="PANTHER" id="PTHR12151">
    <property type="entry name" value="ELECTRON TRANSPORT PROTIN SCO1/SENC FAMILY MEMBER"/>
    <property type="match status" value="1"/>
</dbReference>
<feature type="disulfide bond" description="Redox-active" evidence="4">
    <location>
        <begin position="80"/>
        <end position="84"/>
    </location>
</feature>
<dbReference type="SUPFAM" id="SSF52833">
    <property type="entry name" value="Thioredoxin-like"/>
    <property type="match status" value="1"/>
</dbReference>
<feature type="binding site" evidence="3">
    <location>
        <position position="80"/>
    </location>
    <ligand>
        <name>Cu cation</name>
        <dbReference type="ChEBI" id="CHEBI:23378"/>
    </ligand>
</feature>
<dbReference type="PANTHER" id="PTHR12151:SF25">
    <property type="entry name" value="LINALOOL DEHYDRATASE_ISOMERASE DOMAIN-CONTAINING PROTEIN"/>
    <property type="match status" value="1"/>
</dbReference>
<comment type="similarity">
    <text evidence="1">Belongs to the SCO1/2 family.</text>
</comment>
<dbReference type="Proteomes" id="UP000219621">
    <property type="component" value="Unassembled WGS sequence"/>
</dbReference>
<dbReference type="RefSeq" id="WP_097278196.1">
    <property type="nucleotide sequence ID" value="NZ_OCNJ01000002.1"/>
</dbReference>
<dbReference type="CDD" id="cd02968">
    <property type="entry name" value="SCO"/>
    <property type="match status" value="1"/>
</dbReference>
<sequence>MNKTLAIVAALLVVIVVGIGPRLAQWAGVGMDHGGGSTTTTTSAVAIGGPFTLVNGAGETVTEQDFRGKWTVVYFGYTFCPDVCPSGLATVASAIDMLPAAMQEKVVPVFVSVDPERDTPAVVGDYVSHFHPRMVGLTGTPEQVTAVAKEYKVYYKKVEDGDGPYLMDHSAIAYLMGPDGQFVRHFSHGVSPDDMARGLQQAVADGAAS</sequence>
<dbReference type="Pfam" id="PF02630">
    <property type="entry name" value="SCO1-SenC"/>
    <property type="match status" value="1"/>
</dbReference>
<evidence type="ECO:0000313" key="7">
    <source>
        <dbReference type="Proteomes" id="UP000219621"/>
    </source>
</evidence>
<feature type="domain" description="Thioredoxin" evidence="5">
    <location>
        <begin position="42"/>
        <end position="204"/>
    </location>
</feature>
<evidence type="ECO:0000256" key="1">
    <source>
        <dbReference type="ARBA" id="ARBA00010996"/>
    </source>
</evidence>
<dbReference type="InterPro" id="IPR036249">
    <property type="entry name" value="Thioredoxin-like_sf"/>
</dbReference>